<accession>A0A922L7V2</accession>
<protein>
    <submittedName>
        <fullName evidence="1">Uncharacterized protein</fullName>
    </submittedName>
</protein>
<gene>
    <name evidence="1" type="ORF">DERF_004583</name>
</gene>
<reference evidence="1" key="1">
    <citation type="submission" date="2013-05" db="EMBL/GenBank/DDBJ databases">
        <authorList>
            <person name="Yim A.K.Y."/>
            <person name="Chan T.F."/>
            <person name="Ji K.M."/>
            <person name="Liu X.Y."/>
            <person name="Zhou J.W."/>
            <person name="Li R.Q."/>
            <person name="Yang K.Y."/>
            <person name="Li J."/>
            <person name="Li M."/>
            <person name="Law P.T.W."/>
            <person name="Wu Y.L."/>
            <person name="Cai Z.L."/>
            <person name="Qin H."/>
            <person name="Bao Y."/>
            <person name="Leung R.K.K."/>
            <person name="Ng P.K.S."/>
            <person name="Zou J."/>
            <person name="Zhong X.J."/>
            <person name="Ran P.X."/>
            <person name="Zhong N.S."/>
            <person name="Liu Z.G."/>
            <person name="Tsui S.K.W."/>
        </authorList>
    </citation>
    <scope>NUCLEOTIDE SEQUENCE</scope>
    <source>
        <strain evidence="1">Derf</strain>
        <tissue evidence="1">Whole organism</tissue>
    </source>
</reference>
<dbReference type="AlphaFoldDB" id="A0A922L7V2"/>
<keyword evidence="2" id="KW-1185">Reference proteome</keyword>
<dbReference type="Proteomes" id="UP000790347">
    <property type="component" value="Unassembled WGS sequence"/>
</dbReference>
<reference evidence="1" key="2">
    <citation type="journal article" date="2022" name="Res Sq">
        <title>Comparative Genomics Reveals Insights into the Divergent Evolution of Astigmatic Mites and Household Pest Adaptations.</title>
        <authorList>
            <person name="Xiong Q."/>
            <person name="Wan A.T.-Y."/>
            <person name="Liu X.-Y."/>
            <person name="Fung C.S.-H."/>
            <person name="Xiao X."/>
            <person name="Malainual N."/>
            <person name="Hou J."/>
            <person name="Wang L."/>
            <person name="Wang M."/>
            <person name="Yang K."/>
            <person name="Cui Y."/>
            <person name="Leung E."/>
            <person name="Nong W."/>
            <person name="Shin S.-K."/>
            <person name="Au S."/>
            <person name="Jeong K.Y."/>
            <person name="Chew F.T."/>
            <person name="Hui J."/>
            <person name="Leung T.F."/>
            <person name="Tungtrongchitr A."/>
            <person name="Zhong N."/>
            <person name="Liu Z."/>
            <person name="Tsui S."/>
        </authorList>
    </citation>
    <scope>NUCLEOTIDE SEQUENCE</scope>
    <source>
        <strain evidence="1">Derf</strain>
        <tissue evidence="1">Whole organism</tissue>
    </source>
</reference>
<organism evidence="1 2">
    <name type="scientific">Dermatophagoides farinae</name>
    <name type="common">American house dust mite</name>
    <dbReference type="NCBI Taxonomy" id="6954"/>
    <lineage>
        <taxon>Eukaryota</taxon>
        <taxon>Metazoa</taxon>
        <taxon>Ecdysozoa</taxon>
        <taxon>Arthropoda</taxon>
        <taxon>Chelicerata</taxon>
        <taxon>Arachnida</taxon>
        <taxon>Acari</taxon>
        <taxon>Acariformes</taxon>
        <taxon>Sarcoptiformes</taxon>
        <taxon>Astigmata</taxon>
        <taxon>Psoroptidia</taxon>
        <taxon>Analgoidea</taxon>
        <taxon>Pyroglyphidae</taxon>
        <taxon>Dermatophagoidinae</taxon>
        <taxon>Dermatophagoides</taxon>
    </lineage>
</organism>
<name>A0A922L7V2_DERFA</name>
<dbReference type="EMBL" id="ASGP02000002">
    <property type="protein sequence ID" value="KAH9520902.1"/>
    <property type="molecule type" value="Genomic_DNA"/>
</dbReference>
<sequence length="94" mass="10869">MYMYIFFPGCQNSNQKFILALIRRRHLNQINANAIAIIYHVHQSINQSIDNDFFFGSYLLSTTAVMVVVKKIKNNGKQPKKTTNYNTRSSLIDP</sequence>
<comment type="caution">
    <text evidence="1">The sequence shown here is derived from an EMBL/GenBank/DDBJ whole genome shotgun (WGS) entry which is preliminary data.</text>
</comment>
<evidence type="ECO:0000313" key="2">
    <source>
        <dbReference type="Proteomes" id="UP000790347"/>
    </source>
</evidence>
<evidence type="ECO:0000313" key="1">
    <source>
        <dbReference type="EMBL" id="KAH9520902.1"/>
    </source>
</evidence>
<proteinExistence type="predicted"/>